<evidence type="ECO:0000256" key="4">
    <source>
        <dbReference type="ARBA" id="ARBA00011245"/>
    </source>
</evidence>
<dbReference type="InterPro" id="IPR006638">
    <property type="entry name" value="Elp3/MiaA/NifB-like_rSAM"/>
</dbReference>
<evidence type="ECO:0000256" key="13">
    <source>
        <dbReference type="ARBA" id="ARBA00048321"/>
    </source>
</evidence>
<evidence type="ECO:0000313" key="19">
    <source>
        <dbReference type="Proteomes" id="UP000232883"/>
    </source>
</evidence>
<comment type="similarity">
    <text evidence="3 14">Belongs to the anaerobic coproporphyrinogen-III oxidase family.</text>
</comment>
<dbReference type="NCBIfam" id="TIGR00538">
    <property type="entry name" value="hemN"/>
    <property type="match status" value="1"/>
</dbReference>
<keyword evidence="8 14" id="KW-0479">Metal-binding</keyword>
<evidence type="ECO:0000256" key="1">
    <source>
        <dbReference type="ARBA" id="ARBA00004496"/>
    </source>
</evidence>
<dbReference type="InterPro" id="IPR007197">
    <property type="entry name" value="rSAM"/>
</dbReference>
<feature type="binding site" evidence="15">
    <location>
        <position position="242"/>
    </location>
    <ligand>
        <name>S-adenosyl-L-methionine</name>
        <dbReference type="ChEBI" id="CHEBI:59789"/>
        <label>2</label>
    </ligand>
</feature>
<sequence length="453" mass="52104">MNSLIQKYNVPGPRYTSYPTVPFWDESTFSETAWVRNLRRAFSATNGTTGISLYIHLPYCESLCTFCGCNKRITKNHTVEEPYIDALLEEWNLYCDLLPERPRIAELHLGGGTPSFFSPHHLNQLVTGLFRYADPADETDFGWEGHPNNTTREHLKILYGFGFRRVSFGVQDYDPVVQRAIYRHQPFENVKQVTAWSREIGYTSISHDLVFGLPFQTPDAITDTIYKTLSLKPDRIAFYSYAHVPWIKGNGQRGFRDEDLPSGDQKRVLYETGRNLLEQAGYVEIGMDHFALPHDSLYKALENGTLHRNFMGYTTTQTRVLLGLGASSISDVWTGFSQNEKDLDAYMNQVRAGELPLLRGHILDDQDQFLRRQILNIMCQGQTQWHPGSWSRHEWEALSARLESFWLDGLLEYDDEGLTVNPAGRPFLRNICMAFDERLNYAQPQTKLFSQTV</sequence>
<dbReference type="InterPro" id="IPR034505">
    <property type="entry name" value="Coproporphyrinogen-III_oxidase"/>
</dbReference>
<dbReference type="GO" id="GO:0004109">
    <property type="term" value="F:coproporphyrinogen oxidase activity"/>
    <property type="evidence" value="ECO:0007669"/>
    <property type="project" value="InterPro"/>
</dbReference>
<dbReference type="PIRSF" id="PIRSF000167">
    <property type="entry name" value="HemN"/>
    <property type="match status" value="1"/>
</dbReference>
<evidence type="ECO:0000256" key="14">
    <source>
        <dbReference type="PIRNR" id="PIRNR000167"/>
    </source>
</evidence>
<comment type="catalytic activity">
    <reaction evidence="13 14">
        <text>coproporphyrinogen III + 2 S-adenosyl-L-methionine = protoporphyrinogen IX + 2 5'-deoxyadenosine + 2 L-methionine + 2 CO2</text>
        <dbReference type="Rhea" id="RHEA:15425"/>
        <dbReference type="ChEBI" id="CHEBI:16526"/>
        <dbReference type="ChEBI" id="CHEBI:17319"/>
        <dbReference type="ChEBI" id="CHEBI:57307"/>
        <dbReference type="ChEBI" id="CHEBI:57309"/>
        <dbReference type="ChEBI" id="CHEBI:57844"/>
        <dbReference type="ChEBI" id="CHEBI:59789"/>
        <dbReference type="EC" id="1.3.98.3"/>
    </reaction>
</comment>
<dbReference type="Pfam" id="PF04055">
    <property type="entry name" value="Radical_SAM"/>
    <property type="match status" value="1"/>
</dbReference>
<dbReference type="InterPro" id="IPR004558">
    <property type="entry name" value="Coprogen_oxidase_HemN"/>
</dbReference>
<dbReference type="Gene3D" id="1.10.10.920">
    <property type="match status" value="1"/>
</dbReference>
<keyword evidence="5 14" id="KW-0004">4Fe-4S</keyword>
<dbReference type="OrthoDB" id="9808022at2"/>
<evidence type="ECO:0000259" key="17">
    <source>
        <dbReference type="PROSITE" id="PS51918"/>
    </source>
</evidence>
<keyword evidence="11 14" id="KW-0411">Iron-sulfur</keyword>
<evidence type="ECO:0000256" key="6">
    <source>
        <dbReference type="ARBA" id="ARBA00022490"/>
    </source>
</evidence>
<keyword evidence="12 14" id="KW-0627">Porphyrin biosynthesis</keyword>
<dbReference type="KEGG" id="spir:CWM47_21870"/>
<dbReference type="GO" id="GO:0051539">
    <property type="term" value="F:4 iron, 4 sulfur cluster binding"/>
    <property type="evidence" value="ECO:0007669"/>
    <property type="project" value="UniProtKB-KW"/>
</dbReference>
<dbReference type="PANTHER" id="PTHR13932:SF6">
    <property type="entry name" value="OXYGEN-INDEPENDENT COPROPORPHYRINOGEN III OXIDASE"/>
    <property type="match status" value="1"/>
</dbReference>
<feature type="binding site" evidence="15">
    <location>
        <position position="54"/>
    </location>
    <ligand>
        <name>S-adenosyl-L-methionine</name>
        <dbReference type="ChEBI" id="CHEBI:59789"/>
        <label>1</label>
    </ligand>
</feature>
<feature type="binding site" evidence="15">
    <location>
        <position position="171"/>
    </location>
    <ligand>
        <name>S-adenosyl-L-methionine</name>
        <dbReference type="ChEBI" id="CHEBI:59789"/>
        <label>2</label>
    </ligand>
</feature>
<evidence type="ECO:0000313" key="18">
    <source>
        <dbReference type="EMBL" id="AUD07417.1"/>
    </source>
</evidence>
<dbReference type="GO" id="GO:0005737">
    <property type="term" value="C:cytoplasm"/>
    <property type="evidence" value="ECO:0007669"/>
    <property type="project" value="UniProtKB-SubCell"/>
</dbReference>
<dbReference type="EMBL" id="CP025096">
    <property type="protein sequence ID" value="AUD07417.1"/>
    <property type="molecule type" value="Genomic_DNA"/>
</dbReference>
<comment type="cofactor">
    <cofactor evidence="14 16">
        <name>[4Fe-4S] cluster</name>
        <dbReference type="ChEBI" id="CHEBI:49883"/>
    </cofactor>
    <text evidence="14 16">Binds 1 [4Fe-4S] cluster. The cluster is coordinated with 3 cysteines and an exchangeable S-adenosyl-L-methionine.</text>
</comment>
<feature type="binding site" evidence="15">
    <location>
        <begin position="112"/>
        <end position="113"/>
    </location>
    <ligand>
        <name>S-adenosyl-L-methionine</name>
        <dbReference type="ChEBI" id="CHEBI:59789"/>
        <label>2</label>
    </ligand>
</feature>
<dbReference type="UniPathway" id="UPA00251">
    <property type="reaction ID" value="UER00323"/>
</dbReference>
<dbReference type="RefSeq" id="WP_100993984.1">
    <property type="nucleotide sequence ID" value="NZ_CP025096.1"/>
</dbReference>
<dbReference type="EC" id="1.3.98.3" evidence="14"/>
<evidence type="ECO:0000256" key="5">
    <source>
        <dbReference type="ARBA" id="ARBA00022485"/>
    </source>
</evidence>
<feature type="binding site" evidence="15">
    <location>
        <position position="144"/>
    </location>
    <ligand>
        <name>S-adenosyl-L-methionine</name>
        <dbReference type="ChEBI" id="CHEBI:59789"/>
        <label>1</label>
    </ligand>
</feature>
<evidence type="ECO:0000256" key="9">
    <source>
        <dbReference type="ARBA" id="ARBA00023002"/>
    </source>
</evidence>
<evidence type="ECO:0000256" key="10">
    <source>
        <dbReference type="ARBA" id="ARBA00023004"/>
    </source>
</evidence>
<dbReference type="GO" id="GO:0046872">
    <property type="term" value="F:metal ion binding"/>
    <property type="evidence" value="ECO:0007669"/>
    <property type="project" value="UniProtKB-KW"/>
</dbReference>
<feature type="binding site" evidence="16">
    <location>
        <position position="67"/>
    </location>
    <ligand>
        <name>[4Fe-4S] cluster</name>
        <dbReference type="ChEBI" id="CHEBI:49883"/>
        <note>4Fe-4S-S-AdoMet</note>
    </ligand>
</feature>
<dbReference type="SUPFAM" id="SSF102114">
    <property type="entry name" value="Radical SAM enzymes"/>
    <property type="match status" value="1"/>
</dbReference>
<keyword evidence="7 14" id="KW-0949">S-adenosyl-L-methionine</keyword>
<name>A0A2K8ZC08_9BACT</name>
<feature type="domain" description="Radical SAM core" evidence="17">
    <location>
        <begin position="45"/>
        <end position="288"/>
    </location>
</feature>
<gene>
    <name evidence="18" type="primary">hemN</name>
    <name evidence="18" type="ORF">CWM47_21870</name>
</gene>
<evidence type="ECO:0000256" key="2">
    <source>
        <dbReference type="ARBA" id="ARBA00004785"/>
    </source>
</evidence>
<keyword evidence="6 14" id="KW-0963">Cytoplasm</keyword>
<organism evidence="18 19">
    <name type="scientific">Spirosoma pollinicola</name>
    <dbReference type="NCBI Taxonomy" id="2057025"/>
    <lineage>
        <taxon>Bacteria</taxon>
        <taxon>Pseudomonadati</taxon>
        <taxon>Bacteroidota</taxon>
        <taxon>Cytophagia</taxon>
        <taxon>Cytophagales</taxon>
        <taxon>Cytophagaceae</taxon>
        <taxon>Spirosoma</taxon>
    </lineage>
</organism>
<accession>A0A2K8ZC08</accession>
<evidence type="ECO:0000256" key="8">
    <source>
        <dbReference type="ARBA" id="ARBA00022723"/>
    </source>
</evidence>
<reference evidence="18 19" key="1">
    <citation type="submission" date="2017-11" db="EMBL/GenBank/DDBJ databases">
        <title>Taxonomic description and genome sequences of Spirosoma HA7 sp. nov., isolated from pollen microhabitat of Corylus avellana.</title>
        <authorList>
            <person name="Ambika Manirajan B."/>
            <person name="Suarez C."/>
            <person name="Ratering S."/>
            <person name="Geissler-Plaum R."/>
            <person name="Cardinale M."/>
            <person name="Sylvia S."/>
        </authorList>
    </citation>
    <scope>NUCLEOTIDE SEQUENCE [LARGE SCALE GENOMIC DNA]</scope>
    <source>
        <strain evidence="18 19">HA7</strain>
    </source>
</reference>
<feature type="binding site" evidence="15">
    <location>
        <begin position="66"/>
        <end position="68"/>
    </location>
    <ligand>
        <name>S-adenosyl-L-methionine</name>
        <dbReference type="ChEBI" id="CHEBI:59789"/>
        <label>2</label>
    </ligand>
</feature>
<dbReference type="InterPro" id="IPR013785">
    <property type="entry name" value="Aldolase_TIM"/>
</dbReference>
<dbReference type="PROSITE" id="PS51918">
    <property type="entry name" value="RADICAL_SAM"/>
    <property type="match status" value="1"/>
</dbReference>
<dbReference type="SFLD" id="SFLDG01065">
    <property type="entry name" value="anaerobic_coproporphyrinogen-I"/>
    <property type="match status" value="1"/>
</dbReference>
<dbReference type="InterPro" id="IPR058240">
    <property type="entry name" value="rSAM_sf"/>
</dbReference>
<dbReference type="GO" id="GO:0006782">
    <property type="term" value="P:protoporphyrinogen IX biosynthetic process"/>
    <property type="evidence" value="ECO:0007669"/>
    <property type="project" value="UniProtKB-UniPathway"/>
</dbReference>
<feature type="binding site" evidence="15">
    <location>
        <position position="111"/>
    </location>
    <ligand>
        <name>S-adenosyl-L-methionine</name>
        <dbReference type="ChEBI" id="CHEBI:59789"/>
        <label>1</label>
    </ligand>
</feature>
<proteinExistence type="inferred from homology"/>
<evidence type="ECO:0000256" key="15">
    <source>
        <dbReference type="PIRSR" id="PIRSR000167-1"/>
    </source>
</evidence>
<evidence type="ECO:0000256" key="16">
    <source>
        <dbReference type="PIRSR" id="PIRSR000167-2"/>
    </source>
</evidence>
<evidence type="ECO:0000256" key="11">
    <source>
        <dbReference type="ARBA" id="ARBA00023014"/>
    </source>
</evidence>
<dbReference type="Gene3D" id="3.20.20.70">
    <property type="entry name" value="Aldolase class I"/>
    <property type="match status" value="1"/>
</dbReference>
<protein>
    <recommendedName>
        <fullName evidence="14">Coproporphyrinogen-III oxidase</fullName>
        <ecNumber evidence="14">1.3.98.3</ecNumber>
    </recommendedName>
</protein>
<comment type="pathway">
    <text evidence="2 14">Porphyrin-containing compound metabolism; protoporphyrin-IX biosynthesis; protoporphyrinogen-IX from coproporphyrinogen-III (AdoMet route): step 1/1.</text>
</comment>
<feature type="binding site" evidence="16">
    <location>
        <position position="64"/>
    </location>
    <ligand>
        <name>[4Fe-4S] cluster</name>
        <dbReference type="ChEBI" id="CHEBI:49883"/>
        <note>4Fe-4S-S-AdoMet</note>
    </ligand>
</feature>
<dbReference type="AlphaFoldDB" id="A0A2K8ZC08"/>
<dbReference type="SMART" id="SM00729">
    <property type="entry name" value="Elp3"/>
    <property type="match status" value="1"/>
</dbReference>
<feature type="binding site" evidence="16">
    <location>
        <position position="60"/>
    </location>
    <ligand>
        <name>[4Fe-4S] cluster</name>
        <dbReference type="ChEBI" id="CHEBI:49883"/>
        <note>4Fe-4S-S-AdoMet</note>
    </ligand>
</feature>
<keyword evidence="9 14" id="KW-0560">Oxidoreductase</keyword>
<keyword evidence="10 14" id="KW-0408">Iron</keyword>
<comment type="subunit">
    <text evidence="4">Monomer.</text>
</comment>
<dbReference type="CDD" id="cd01335">
    <property type="entry name" value="Radical_SAM"/>
    <property type="match status" value="1"/>
</dbReference>
<feature type="binding site" evidence="15">
    <location>
        <position position="329"/>
    </location>
    <ligand>
        <name>S-adenosyl-L-methionine</name>
        <dbReference type="ChEBI" id="CHEBI:59789"/>
        <label>1</label>
    </ligand>
</feature>
<comment type="subcellular location">
    <subcellularLocation>
        <location evidence="1 14">Cytoplasm</location>
    </subcellularLocation>
</comment>
<evidence type="ECO:0000256" key="12">
    <source>
        <dbReference type="ARBA" id="ARBA00023244"/>
    </source>
</evidence>
<feature type="binding site" evidence="15">
    <location>
        <position position="183"/>
    </location>
    <ligand>
        <name>S-adenosyl-L-methionine</name>
        <dbReference type="ChEBI" id="CHEBI:59789"/>
        <label>2</label>
    </ligand>
</feature>
<dbReference type="PANTHER" id="PTHR13932">
    <property type="entry name" value="COPROPORPHYRINIGEN III OXIDASE"/>
    <property type="match status" value="1"/>
</dbReference>
<feature type="binding site" evidence="15">
    <location>
        <position position="208"/>
    </location>
    <ligand>
        <name>S-adenosyl-L-methionine</name>
        <dbReference type="ChEBI" id="CHEBI:59789"/>
        <label>2</label>
    </ligand>
</feature>
<dbReference type="GO" id="GO:0051989">
    <property type="term" value="F:coproporphyrinogen dehydrogenase activity"/>
    <property type="evidence" value="ECO:0007669"/>
    <property type="project" value="UniProtKB-EC"/>
</dbReference>
<dbReference type="Proteomes" id="UP000232883">
    <property type="component" value="Chromosome"/>
</dbReference>
<evidence type="ECO:0000256" key="7">
    <source>
        <dbReference type="ARBA" id="ARBA00022691"/>
    </source>
</evidence>
<evidence type="ECO:0000256" key="3">
    <source>
        <dbReference type="ARBA" id="ARBA00005493"/>
    </source>
</evidence>
<dbReference type="SFLD" id="SFLDS00029">
    <property type="entry name" value="Radical_SAM"/>
    <property type="match status" value="1"/>
</dbReference>
<keyword evidence="19" id="KW-1185">Reference proteome</keyword>